<organism evidence="3 4">
    <name type="scientific">Hypsibius exemplaris</name>
    <name type="common">Freshwater tardigrade</name>
    <dbReference type="NCBI Taxonomy" id="2072580"/>
    <lineage>
        <taxon>Eukaryota</taxon>
        <taxon>Metazoa</taxon>
        <taxon>Ecdysozoa</taxon>
        <taxon>Tardigrada</taxon>
        <taxon>Eutardigrada</taxon>
        <taxon>Parachela</taxon>
        <taxon>Hypsibioidea</taxon>
        <taxon>Hypsibiidae</taxon>
        <taxon>Hypsibius</taxon>
    </lineage>
</organism>
<feature type="transmembrane region" description="Helical" evidence="1">
    <location>
        <begin position="268"/>
        <end position="288"/>
    </location>
</feature>
<accession>A0A1W0XAG3</accession>
<evidence type="ECO:0000313" key="3">
    <source>
        <dbReference type="EMBL" id="OQV24261.1"/>
    </source>
</evidence>
<proteinExistence type="predicted"/>
<keyword evidence="1" id="KW-1133">Transmembrane helix</keyword>
<dbReference type="OrthoDB" id="10451094at2759"/>
<dbReference type="Proteomes" id="UP000192578">
    <property type="component" value="Unassembled WGS sequence"/>
</dbReference>
<protein>
    <recommendedName>
        <fullName evidence="5">Secreted protein</fullName>
    </recommendedName>
</protein>
<keyword evidence="4" id="KW-1185">Reference proteome</keyword>
<name>A0A1W0XAG3_HYPEX</name>
<feature type="chain" id="PRO_5013071436" description="Secreted protein" evidence="2">
    <location>
        <begin position="26"/>
        <end position="290"/>
    </location>
</feature>
<keyword evidence="2" id="KW-0732">Signal</keyword>
<comment type="caution">
    <text evidence="3">The sequence shown here is derived from an EMBL/GenBank/DDBJ whole genome shotgun (WGS) entry which is preliminary data.</text>
</comment>
<feature type="signal peptide" evidence="2">
    <location>
        <begin position="1"/>
        <end position="25"/>
    </location>
</feature>
<gene>
    <name evidence="3" type="ORF">BV898_01801</name>
</gene>
<sequence length="290" mass="32203">MMGFYLVPGLYILFGRLSLLDFSSASGVCSTQDNPCMAAMESSTDWNFLYGLNKEQLARACDIYLKSIHCLDYSLASCTAPERESVKTHYLHLRISMDRICYDIPTHTSYLVYSGCLKKAYSRTEVCMNRFTNLLENATRHIGLVTQQQQKEQRDPEVADIDEPNKLAEARSREANPNHLYYICNGLRHLIVCIHNAVTCSETSFRDIKDVLTLMIRGGVPSHMYQECTRVSGGGTTIRHHRTQSSSSSAAAAAAAGQFAYLPGIGCLRLFILAIVSVVFHAAVAAAVRN</sequence>
<dbReference type="EMBL" id="MTYJ01000007">
    <property type="protein sequence ID" value="OQV24261.1"/>
    <property type="molecule type" value="Genomic_DNA"/>
</dbReference>
<keyword evidence="1" id="KW-0472">Membrane</keyword>
<evidence type="ECO:0008006" key="5">
    <source>
        <dbReference type="Google" id="ProtNLM"/>
    </source>
</evidence>
<evidence type="ECO:0000256" key="2">
    <source>
        <dbReference type="SAM" id="SignalP"/>
    </source>
</evidence>
<dbReference type="AlphaFoldDB" id="A0A1W0XAG3"/>
<keyword evidence="1" id="KW-0812">Transmembrane</keyword>
<evidence type="ECO:0000313" key="4">
    <source>
        <dbReference type="Proteomes" id="UP000192578"/>
    </source>
</evidence>
<reference evidence="4" key="1">
    <citation type="submission" date="2017-01" db="EMBL/GenBank/DDBJ databases">
        <title>Comparative genomics of anhydrobiosis in the tardigrade Hypsibius dujardini.</title>
        <authorList>
            <person name="Yoshida Y."/>
            <person name="Koutsovoulos G."/>
            <person name="Laetsch D."/>
            <person name="Stevens L."/>
            <person name="Kumar S."/>
            <person name="Horikawa D."/>
            <person name="Ishino K."/>
            <person name="Komine S."/>
            <person name="Tomita M."/>
            <person name="Blaxter M."/>
            <person name="Arakawa K."/>
        </authorList>
    </citation>
    <scope>NUCLEOTIDE SEQUENCE [LARGE SCALE GENOMIC DNA]</scope>
    <source>
        <strain evidence="4">Z151</strain>
    </source>
</reference>
<evidence type="ECO:0000256" key="1">
    <source>
        <dbReference type="SAM" id="Phobius"/>
    </source>
</evidence>